<name>A0A0R0EDV4_9GAMM</name>
<evidence type="ECO:0000313" key="2">
    <source>
        <dbReference type="Proteomes" id="UP000050940"/>
    </source>
</evidence>
<reference evidence="1 2" key="1">
    <citation type="submission" date="2015-05" db="EMBL/GenBank/DDBJ databases">
        <title>Genome sequencing and analysis of members of genus Stenotrophomonas.</title>
        <authorList>
            <person name="Patil P.P."/>
            <person name="Midha S."/>
            <person name="Patil P.B."/>
        </authorList>
    </citation>
    <scope>NUCLEOTIDE SEQUENCE [LARGE SCALE GENOMIC DNA]</scope>
    <source>
        <strain evidence="1 2">JCM 16244</strain>
    </source>
</reference>
<dbReference type="Proteomes" id="UP000050940">
    <property type="component" value="Unassembled WGS sequence"/>
</dbReference>
<keyword evidence="2" id="KW-1185">Reference proteome</keyword>
<organism evidence="1 2">
    <name type="scientific">Stenotrophomonas daejeonensis</name>
    <dbReference type="NCBI Taxonomy" id="659018"/>
    <lineage>
        <taxon>Bacteria</taxon>
        <taxon>Pseudomonadati</taxon>
        <taxon>Pseudomonadota</taxon>
        <taxon>Gammaproteobacteria</taxon>
        <taxon>Lysobacterales</taxon>
        <taxon>Lysobacteraceae</taxon>
        <taxon>Stenotrophomonas</taxon>
    </lineage>
</organism>
<dbReference type="EMBL" id="LDJP01000008">
    <property type="protein sequence ID" value="KRG88196.1"/>
    <property type="molecule type" value="Genomic_DNA"/>
</dbReference>
<comment type="caution">
    <text evidence="1">The sequence shown here is derived from an EMBL/GenBank/DDBJ whole genome shotgun (WGS) entry which is preliminary data.</text>
</comment>
<dbReference type="STRING" id="659018.ABB34_01415"/>
<dbReference type="AlphaFoldDB" id="A0A0R0EDV4"/>
<accession>A0A0R0EDV4</accession>
<evidence type="ECO:0000313" key="1">
    <source>
        <dbReference type="EMBL" id="KRG88196.1"/>
    </source>
</evidence>
<dbReference type="PATRIC" id="fig|659018.3.peg.2766"/>
<evidence type="ECO:0008006" key="3">
    <source>
        <dbReference type="Google" id="ProtNLM"/>
    </source>
</evidence>
<protein>
    <recommendedName>
        <fullName evidence="3">Lipoprotein</fullName>
    </recommendedName>
</protein>
<proteinExistence type="predicted"/>
<sequence length="83" mass="8505">MAGLAGCASTGPQATAPKPVTVTVEAASVAQKDALGNYRFLMQQDGANMSADQFDAWMKANGIRVAQGAPAAPAAVDGKKRKR</sequence>
<gene>
    <name evidence="1" type="ORF">ABB34_01415</name>
</gene>